<feature type="domain" description="ComEC/Rec2-related protein" evidence="7">
    <location>
        <begin position="227"/>
        <end position="462"/>
    </location>
</feature>
<dbReference type="GeneID" id="83057561"/>
<evidence type="ECO:0000256" key="5">
    <source>
        <dbReference type="ARBA" id="ARBA00023136"/>
    </source>
</evidence>
<keyword evidence="4 6" id="KW-1133">Transmembrane helix</keyword>
<feature type="transmembrane region" description="Helical" evidence="6">
    <location>
        <begin position="45"/>
        <end position="62"/>
    </location>
</feature>
<dbReference type="GO" id="GO:0005886">
    <property type="term" value="C:plasma membrane"/>
    <property type="evidence" value="ECO:0007669"/>
    <property type="project" value="UniProtKB-SubCell"/>
</dbReference>
<feature type="transmembrane region" description="Helical" evidence="6">
    <location>
        <begin position="468"/>
        <end position="485"/>
    </location>
</feature>
<feature type="transmembrane region" description="Helical" evidence="6">
    <location>
        <begin position="263"/>
        <end position="285"/>
    </location>
</feature>
<keyword evidence="5 6" id="KW-0472">Membrane</keyword>
<name>A0A1B2I4B1_9BACT</name>
<dbReference type="Pfam" id="PF03772">
    <property type="entry name" value="Competence"/>
    <property type="match status" value="1"/>
</dbReference>
<dbReference type="InterPro" id="IPR052159">
    <property type="entry name" value="Competence_DNA_uptake"/>
</dbReference>
<feature type="transmembrane region" description="Helical" evidence="6">
    <location>
        <begin position="306"/>
        <end position="327"/>
    </location>
</feature>
<dbReference type="OrthoDB" id="9761531at2"/>
<sequence>MRARPAVSGRRECFGGPLSEAPAFFILFCICLSLYLDTFIHSSPVAAAASLSLTAALILFITERPVKGWLPVFILVIAVSGIFSLYSLYIINKKIILPDSLETSGRVLSSRRWGRGRALLIATPCGKFAGYVPDKGAPAEGCGVILRGALFGFRSAAKPGGFDEGLYWRARGAVKRIVFFEIRETGQPFGLPAWRAKLERLIDERLLPLSASYMAAFTVGRREPPAEALHRRAGTSHLLAVSGLHIWIIAGFFMFLIRGNLSRFLVISFLLWGYLLLSGMPVGGVRAALMAELFLAAMVLGRPSSAFNNVSTAAALLLLLANPWYFFDLGWRLSVLCALFIAASAPFIRGGICRAVCLTVLLWFVTAPLVTRAFGEAPLAGLALNAAAVPAFGVIFPLVLILSLPPLFGMPFSWIAAGCSETILLFFQRGLEWGSSVITGAVGWDAPIFALSVALFAAAAALRCGAELKRASIIAAIFVLFLFYCPSML</sequence>
<dbReference type="RefSeq" id="WP_066744314.1">
    <property type="nucleotide sequence ID" value="NZ_CP016757.1"/>
</dbReference>
<evidence type="ECO:0000256" key="2">
    <source>
        <dbReference type="ARBA" id="ARBA00022475"/>
    </source>
</evidence>
<proteinExistence type="predicted"/>
<dbReference type="EMBL" id="CP016757">
    <property type="protein sequence ID" value="ANZ44821.1"/>
    <property type="molecule type" value="Genomic_DNA"/>
</dbReference>
<dbReference type="KEGG" id="cpor:BED41_06820"/>
<dbReference type="NCBIfam" id="TIGR00360">
    <property type="entry name" value="ComEC_N-term"/>
    <property type="match status" value="1"/>
</dbReference>
<feature type="transmembrane region" description="Helical" evidence="6">
    <location>
        <begin position="238"/>
        <end position="257"/>
    </location>
</feature>
<protein>
    <recommendedName>
        <fullName evidence="7">ComEC/Rec2-related protein domain-containing protein</fullName>
    </recommendedName>
</protein>
<feature type="transmembrane region" description="Helical" evidence="6">
    <location>
        <begin position="382"/>
        <end position="402"/>
    </location>
</feature>
<evidence type="ECO:0000256" key="3">
    <source>
        <dbReference type="ARBA" id="ARBA00022692"/>
    </source>
</evidence>
<feature type="transmembrane region" description="Helical" evidence="6">
    <location>
        <begin position="439"/>
        <end position="462"/>
    </location>
</feature>
<feature type="transmembrane region" description="Helical" evidence="6">
    <location>
        <begin position="347"/>
        <end position="370"/>
    </location>
</feature>
<organism evidence="8 9">
    <name type="scientific">Cloacibacillus porcorum</name>
    <dbReference type="NCBI Taxonomy" id="1197717"/>
    <lineage>
        <taxon>Bacteria</taxon>
        <taxon>Thermotogati</taxon>
        <taxon>Synergistota</taxon>
        <taxon>Synergistia</taxon>
        <taxon>Synergistales</taxon>
        <taxon>Synergistaceae</taxon>
        <taxon>Cloacibacillus</taxon>
    </lineage>
</organism>
<evidence type="ECO:0000259" key="7">
    <source>
        <dbReference type="Pfam" id="PF03772"/>
    </source>
</evidence>
<reference evidence="8" key="1">
    <citation type="submission" date="2016-08" db="EMBL/GenBank/DDBJ databases">
        <title>Complete genome of Cloacibacillus porcorum.</title>
        <authorList>
            <person name="Looft T."/>
            <person name="Bayles D.O."/>
            <person name="Alt D.P."/>
        </authorList>
    </citation>
    <scope>NUCLEOTIDE SEQUENCE [LARGE SCALE GENOMIC DNA]</scope>
    <source>
        <strain evidence="8">CL-84</strain>
    </source>
</reference>
<keyword evidence="3 6" id="KW-0812">Transmembrane</keyword>
<evidence type="ECO:0000313" key="9">
    <source>
        <dbReference type="Proteomes" id="UP000093044"/>
    </source>
</evidence>
<accession>A0A1B2I4B1</accession>
<dbReference type="InterPro" id="IPR004477">
    <property type="entry name" value="ComEC_N"/>
</dbReference>
<dbReference type="Proteomes" id="UP000093044">
    <property type="component" value="Chromosome"/>
</dbReference>
<feature type="transmembrane region" description="Helical" evidence="6">
    <location>
        <begin position="21"/>
        <end position="38"/>
    </location>
</feature>
<evidence type="ECO:0000256" key="1">
    <source>
        <dbReference type="ARBA" id="ARBA00004651"/>
    </source>
</evidence>
<keyword evidence="2" id="KW-1003">Cell membrane</keyword>
<evidence type="ECO:0000256" key="6">
    <source>
        <dbReference type="SAM" id="Phobius"/>
    </source>
</evidence>
<feature type="transmembrane region" description="Helical" evidence="6">
    <location>
        <begin position="68"/>
        <end position="91"/>
    </location>
</feature>
<dbReference type="PANTHER" id="PTHR30619:SF1">
    <property type="entry name" value="RECOMBINATION PROTEIN 2"/>
    <property type="match status" value="1"/>
</dbReference>
<evidence type="ECO:0000256" key="4">
    <source>
        <dbReference type="ARBA" id="ARBA00022989"/>
    </source>
</evidence>
<keyword evidence="9" id="KW-1185">Reference proteome</keyword>
<gene>
    <name evidence="8" type="ORF">BED41_06820</name>
</gene>
<dbReference type="STRING" id="1197717.BED41_06820"/>
<evidence type="ECO:0000313" key="8">
    <source>
        <dbReference type="EMBL" id="ANZ44821.1"/>
    </source>
</evidence>
<dbReference type="PANTHER" id="PTHR30619">
    <property type="entry name" value="DNA INTERNALIZATION/COMPETENCE PROTEIN COMEC/REC2"/>
    <property type="match status" value="1"/>
</dbReference>
<comment type="subcellular location">
    <subcellularLocation>
        <location evidence="1">Cell membrane</location>
        <topology evidence="1">Multi-pass membrane protein</topology>
    </subcellularLocation>
</comment>
<dbReference type="AlphaFoldDB" id="A0A1B2I4B1"/>